<keyword evidence="8" id="KW-1185">Reference proteome</keyword>
<evidence type="ECO:0000256" key="1">
    <source>
        <dbReference type="ARBA" id="ARBA00004114"/>
    </source>
</evidence>
<keyword evidence="3" id="KW-0206">Cytoskeleton</keyword>
<proteinExistence type="inferred from homology"/>
<evidence type="ECO:0000313" key="8">
    <source>
        <dbReference type="Proteomes" id="UP001152320"/>
    </source>
</evidence>
<evidence type="ECO:0000256" key="4">
    <source>
        <dbReference type="ARBA" id="ARBA00029452"/>
    </source>
</evidence>
<dbReference type="PANTHER" id="PTHR28625:SF1">
    <property type="entry name" value="PROTEIN PHOSPHATASE 1 REGULATORY SUBUNIT 35"/>
    <property type="match status" value="1"/>
</dbReference>
<dbReference type="Pfam" id="PF15503">
    <property type="entry name" value="PPP1R35_C"/>
    <property type="match status" value="1"/>
</dbReference>
<dbReference type="GO" id="GO:0019902">
    <property type="term" value="F:phosphatase binding"/>
    <property type="evidence" value="ECO:0007669"/>
    <property type="project" value="InterPro"/>
</dbReference>
<protein>
    <submittedName>
        <fullName evidence="7">Protein phosphatase 1 regulatory subunit 35</fullName>
    </submittedName>
</protein>
<feature type="domain" description="Protein phosphatase 1 regulatory subunit 35 C-terminal" evidence="6">
    <location>
        <begin position="208"/>
        <end position="349"/>
    </location>
</feature>
<sequence>MNDPGNIISDEEYLPLPKQLQPIPASKWTDFSPSGISDPALQLTPEKGVKLTHLATNKNDSFPAGRTETYKEYVDKVPTVSPLKTSKAECNNNLDGSKELQISAWVEKHHDNTTVYNTCTTHSEGSFPENVAVKGHKDKRVKKSGGCQDVFRKSNHVKSGMSSKQNIDGEKKLKPILHKTPRQSSGGNEKGTSKKHVRLAESSDLDKPQLHSTTALEAKLRQVEGETFDSRKAIEKNLGESEEARSLFAGRIAGGVNVPKNVNKYSGLASIDVSKQAVLDQAVEERLMKLKIRPEDTRRDSEPPPPDVLDVFTSDMIVEYPDCDISCVTLPSQTLQQVPMEEVFYLYERIQGWEK</sequence>
<evidence type="ECO:0000259" key="6">
    <source>
        <dbReference type="Pfam" id="PF15503"/>
    </source>
</evidence>
<dbReference type="Proteomes" id="UP001152320">
    <property type="component" value="Chromosome 21"/>
</dbReference>
<dbReference type="OrthoDB" id="8942190at2759"/>
<dbReference type="InterPro" id="IPR029135">
    <property type="entry name" value="PPP1R35_C"/>
</dbReference>
<keyword evidence="2" id="KW-0963">Cytoplasm</keyword>
<dbReference type="EMBL" id="JAIZAY010000021">
    <property type="protein sequence ID" value="KAJ8021700.1"/>
    <property type="molecule type" value="Genomic_DNA"/>
</dbReference>
<dbReference type="InterPro" id="IPR033590">
    <property type="entry name" value="PPP1R35"/>
</dbReference>
<dbReference type="AlphaFoldDB" id="A0A9Q0YFX2"/>
<dbReference type="GO" id="GO:0045724">
    <property type="term" value="P:positive regulation of cilium assembly"/>
    <property type="evidence" value="ECO:0007669"/>
    <property type="project" value="TreeGrafter"/>
</dbReference>
<name>A0A9Q0YFX2_HOLLE</name>
<evidence type="ECO:0000256" key="2">
    <source>
        <dbReference type="ARBA" id="ARBA00022490"/>
    </source>
</evidence>
<dbReference type="GO" id="GO:1903724">
    <property type="term" value="P:positive regulation of centriole elongation"/>
    <property type="evidence" value="ECO:0007669"/>
    <property type="project" value="TreeGrafter"/>
</dbReference>
<accession>A0A9Q0YFX2</accession>
<feature type="compositionally biased region" description="Basic and acidic residues" evidence="5">
    <location>
        <begin position="198"/>
        <end position="209"/>
    </location>
</feature>
<comment type="caution">
    <text evidence="7">The sequence shown here is derived from an EMBL/GenBank/DDBJ whole genome shotgun (WGS) entry which is preliminary data.</text>
</comment>
<gene>
    <name evidence="7" type="ORF">HOLleu_38975</name>
</gene>
<reference evidence="7" key="1">
    <citation type="submission" date="2021-10" db="EMBL/GenBank/DDBJ databases">
        <title>Tropical sea cucumber genome reveals ecological adaptation and Cuvierian tubules defense mechanism.</title>
        <authorList>
            <person name="Chen T."/>
        </authorList>
    </citation>
    <scope>NUCLEOTIDE SEQUENCE</scope>
    <source>
        <strain evidence="7">Nanhai2018</strain>
        <tissue evidence="7">Muscle</tissue>
    </source>
</reference>
<dbReference type="GO" id="GO:0005814">
    <property type="term" value="C:centriole"/>
    <property type="evidence" value="ECO:0007669"/>
    <property type="project" value="UniProtKB-SubCell"/>
</dbReference>
<evidence type="ECO:0000256" key="5">
    <source>
        <dbReference type="SAM" id="MobiDB-lite"/>
    </source>
</evidence>
<comment type="subcellular location">
    <subcellularLocation>
        <location evidence="1">Cytoplasm</location>
        <location evidence="1">Cytoskeleton</location>
        <location evidence="1">Microtubule organizing center</location>
        <location evidence="1">Centrosome</location>
        <location evidence="1">Centriole</location>
    </subcellularLocation>
</comment>
<evidence type="ECO:0000256" key="3">
    <source>
        <dbReference type="ARBA" id="ARBA00023212"/>
    </source>
</evidence>
<feature type="region of interest" description="Disordered" evidence="5">
    <location>
        <begin position="142"/>
        <end position="209"/>
    </location>
</feature>
<dbReference type="PANTHER" id="PTHR28625">
    <property type="entry name" value="PROTEIN PHOSPHATASE 1 REGULATORY SUBUNIT 35"/>
    <property type="match status" value="1"/>
</dbReference>
<evidence type="ECO:0000313" key="7">
    <source>
        <dbReference type="EMBL" id="KAJ8021700.1"/>
    </source>
</evidence>
<comment type="similarity">
    <text evidence="4">Belongs to the PPP1R35 family.</text>
</comment>
<organism evidence="7 8">
    <name type="scientific">Holothuria leucospilota</name>
    <name type="common">Black long sea cucumber</name>
    <name type="synonym">Mertensiothuria leucospilota</name>
    <dbReference type="NCBI Taxonomy" id="206669"/>
    <lineage>
        <taxon>Eukaryota</taxon>
        <taxon>Metazoa</taxon>
        <taxon>Echinodermata</taxon>
        <taxon>Eleutherozoa</taxon>
        <taxon>Echinozoa</taxon>
        <taxon>Holothuroidea</taxon>
        <taxon>Aspidochirotacea</taxon>
        <taxon>Aspidochirotida</taxon>
        <taxon>Holothuriidae</taxon>
        <taxon>Holothuria</taxon>
    </lineage>
</organism>